<proteinExistence type="predicted"/>
<dbReference type="InterPro" id="IPR012334">
    <property type="entry name" value="Pectin_lyas_fold"/>
</dbReference>
<gene>
    <name evidence="2" type="ORF">SAMN02745126_03990</name>
</gene>
<reference evidence="3" key="1">
    <citation type="submission" date="2017-02" db="EMBL/GenBank/DDBJ databases">
        <authorList>
            <person name="Varghese N."/>
            <person name="Submissions S."/>
        </authorList>
    </citation>
    <scope>NUCLEOTIDE SEQUENCE [LARGE SCALE GENOMIC DNA]</scope>
    <source>
        <strain evidence="3">ATCC 27094</strain>
    </source>
</reference>
<feature type="domain" description="Rhamnogalacturonase A/B/Epimerase-like pectate lyase" evidence="1">
    <location>
        <begin position="34"/>
        <end position="132"/>
    </location>
</feature>
<dbReference type="RefSeq" id="WP_085935660.1">
    <property type="nucleotide sequence ID" value="NZ_FUWJ01000005.1"/>
</dbReference>
<dbReference type="SUPFAM" id="SSF51126">
    <property type="entry name" value="Pectin lyase-like"/>
    <property type="match status" value="1"/>
</dbReference>
<dbReference type="AlphaFoldDB" id="A0A1T4RNP6"/>
<dbReference type="InterPro" id="IPR024535">
    <property type="entry name" value="RHGA/B-epi-like_pectate_lyase"/>
</dbReference>
<dbReference type="InterPro" id="IPR011050">
    <property type="entry name" value="Pectin_lyase_fold/virulence"/>
</dbReference>
<accession>A0A1T4RNP6</accession>
<dbReference type="Gene3D" id="2.160.20.10">
    <property type="entry name" value="Single-stranded right-handed beta-helix, Pectin lyase-like"/>
    <property type="match status" value="1"/>
</dbReference>
<evidence type="ECO:0000259" key="1">
    <source>
        <dbReference type="Pfam" id="PF12708"/>
    </source>
</evidence>
<evidence type="ECO:0000313" key="2">
    <source>
        <dbReference type="EMBL" id="SKA17582.1"/>
    </source>
</evidence>
<organism evidence="2 3">
    <name type="scientific">Enhydrobacter aerosaccus</name>
    <dbReference type="NCBI Taxonomy" id="225324"/>
    <lineage>
        <taxon>Bacteria</taxon>
        <taxon>Pseudomonadati</taxon>
        <taxon>Pseudomonadota</taxon>
        <taxon>Alphaproteobacteria</taxon>
        <taxon>Hyphomicrobiales</taxon>
        <taxon>Enhydrobacter</taxon>
    </lineage>
</organism>
<protein>
    <submittedName>
        <fullName evidence="2">Right handed beta helix region</fullName>
    </submittedName>
</protein>
<dbReference type="EMBL" id="FUWJ01000005">
    <property type="protein sequence ID" value="SKA17582.1"/>
    <property type="molecule type" value="Genomic_DNA"/>
</dbReference>
<evidence type="ECO:0000313" key="3">
    <source>
        <dbReference type="Proteomes" id="UP000190092"/>
    </source>
</evidence>
<dbReference type="STRING" id="225324.SAMN02745126_03990"/>
<dbReference type="Proteomes" id="UP000190092">
    <property type="component" value="Unassembled WGS sequence"/>
</dbReference>
<name>A0A1T4RNP6_9HYPH</name>
<keyword evidence="3" id="KW-1185">Reference proteome</keyword>
<sequence length="477" mass="48991">MSVLHSRPSPVSSFVTASGTTTPRRLTDRFAEEINVKDFGAIGDGVADDTAALQAAAAAAQSLGRQWLAPAGRYKVSAPIPVTTSGASLGGAPGGLTTIFAAGNFTAVFTLSGTALEATSISDIKIDTSGTTTQCINVALATNTVSGTRPLRFERLWLYGDLPGALFYSAGNLLSIKGCTFGPNSPNTVALHMDMWNLNNIVEGNDIMGAGPGVHISKSGSDVAPQGIDILGNKIVSFGAAYNIKIDCAAEEIVIAKNICDQALTTAVDLALAYQTTLEGNWFGLQGTANIAVTLHETTSQVEVSGNTFGPCGIGLAALATASSRVSSVGIHGNQFAGCAESALQLDSVLGATITGNKDTSSSANGSWVTLATYGPGKYTFDNSNWSTNGLAAFDPTSSYRFGNDTGIVGRNRGKAVVSSAATSVTINHGLFTTPSCVRVSPEGNTGAFFVSAIGGTSFTVTWSNSIACNIHWDAEV</sequence>
<dbReference type="Pfam" id="PF12708">
    <property type="entry name" value="Pect-lyase_RHGA_epim"/>
    <property type="match status" value="1"/>
</dbReference>